<dbReference type="EMBL" id="KL197713">
    <property type="protein sequence ID" value="KDQ61054.1"/>
    <property type="molecule type" value="Genomic_DNA"/>
</dbReference>
<dbReference type="AlphaFoldDB" id="A0A067Q271"/>
<evidence type="ECO:0000313" key="7">
    <source>
        <dbReference type="Proteomes" id="UP000027265"/>
    </source>
</evidence>
<name>A0A067Q271_9AGAM</name>
<dbReference type="InParanoid" id="A0A067Q271"/>
<dbReference type="InterPro" id="IPR037379">
    <property type="entry name" value="WDR74/Nsa1"/>
</dbReference>
<accession>A0A067Q271</accession>
<dbReference type="GO" id="GO:0030687">
    <property type="term" value="C:preribosome, large subunit precursor"/>
    <property type="evidence" value="ECO:0007669"/>
    <property type="project" value="TreeGrafter"/>
</dbReference>
<dbReference type="HOGENOM" id="CLU_033769_1_0_1"/>
<evidence type="ECO:0000256" key="3">
    <source>
        <dbReference type="ARBA" id="ARBA00011187"/>
    </source>
</evidence>
<evidence type="ECO:0000313" key="6">
    <source>
        <dbReference type="EMBL" id="KDQ61054.1"/>
    </source>
</evidence>
<dbReference type="Proteomes" id="UP000027265">
    <property type="component" value="Unassembled WGS sequence"/>
</dbReference>
<dbReference type="Gene3D" id="2.130.10.10">
    <property type="entry name" value="YVTN repeat-like/Quinoprotein amine dehydrogenase"/>
    <property type="match status" value="2"/>
</dbReference>
<comment type="function">
    <text evidence="1">Involved in the biogenesis of the 60S ribosomal subunit.</text>
</comment>
<sequence length="410" mass="44797">MPQFFTGDELGNIKSLSYSTTSKASAKPTEPITLHDGSSFGKEKAIQALAIGSTSAGEKLVSAACADGTVVLHEFNEGKLNRRYEWKETRCKPGQKYVGLAISEQTVYSCTSNGALQSTSFSSLGDESLRHETASLPTRLCDWRLSADGKSFAYGGDEVELSVWDTEKAFVAPSISTSPPPSSASSKKRKRGDELLPGEIWRAKNVPNDFLSLRQPVHVTSLTYLPSSSSSHHNLLAGTMLGNVRRYDTRAGRRPVADWSSISKVGGIKVVEAGFADHEVFVADQGCNMYAMDLRNGRILYGYRGIAGAITSIAPSPSLMGSTSLDRFFRIHSTHPPPSAPEQRQEERGDVVEKIYVKSIPTVVVWDQEPESSKPEHDDDDIWEGMEDVGEESDGDDESEQKNIRKKNGL</sequence>
<comment type="subunit">
    <text evidence="3">Component of the pre-66S ribosomal particle.</text>
</comment>
<evidence type="ECO:0000256" key="4">
    <source>
        <dbReference type="ARBA" id="ARBA00014234"/>
    </source>
</evidence>
<dbReference type="CDD" id="cd22857">
    <property type="entry name" value="WDR74"/>
    <property type="match status" value="1"/>
</dbReference>
<feature type="region of interest" description="Disordered" evidence="5">
    <location>
        <begin position="366"/>
        <end position="410"/>
    </location>
</feature>
<dbReference type="OrthoDB" id="18388at2759"/>
<organism evidence="6 7">
    <name type="scientific">Jaapia argillacea MUCL 33604</name>
    <dbReference type="NCBI Taxonomy" id="933084"/>
    <lineage>
        <taxon>Eukaryota</taxon>
        <taxon>Fungi</taxon>
        <taxon>Dikarya</taxon>
        <taxon>Basidiomycota</taxon>
        <taxon>Agaricomycotina</taxon>
        <taxon>Agaricomycetes</taxon>
        <taxon>Agaricomycetidae</taxon>
        <taxon>Jaapiales</taxon>
        <taxon>Jaapiaceae</taxon>
        <taxon>Jaapia</taxon>
    </lineage>
</organism>
<protein>
    <recommendedName>
        <fullName evidence="4">Ribosome biogenesis protein NSA1</fullName>
    </recommendedName>
</protein>
<dbReference type="GO" id="GO:0005730">
    <property type="term" value="C:nucleolus"/>
    <property type="evidence" value="ECO:0007669"/>
    <property type="project" value="InterPro"/>
</dbReference>
<dbReference type="GO" id="GO:0042273">
    <property type="term" value="P:ribosomal large subunit biogenesis"/>
    <property type="evidence" value="ECO:0007669"/>
    <property type="project" value="InterPro"/>
</dbReference>
<dbReference type="PANTHER" id="PTHR16038">
    <property type="entry name" value="NOP SEVEN ASSOCIATED PROTEIN 1"/>
    <property type="match status" value="1"/>
</dbReference>
<evidence type="ECO:0000256" key="1">
    <source>
        <dbReference type="ARBA" id="ARBA00002889"/>
    </source>
</evidence>
<dbReference type="InterPro" id="IPR036322">
    <property type="entry name" value="WD40_repeat_dom_sf"/>
</dbReference>
<dbReference type="InterPro" id="IPR015943">
    <property type="entry name" value="WD40/YVTN_repeat-like_dom_sf"/>
</dbReference>
<evidence type="ECO:0000256" key="2">
    <source>
        <dbReference type="ARBA" id="ARBA00007861"/>
    </source>
</evidence>
<dbReference type="PANTHER" id="PTHR16038:SF4">
    <property type="entry name" value="WD REPEAT-CONTAINING PROTEIN 74"/>
    <property type="match status" value="1"/>
</dbReference>
<comment type="similarity">
    <text evidence="2">Belongs to the NSA1 family.</text>
</comment>
<dbReference type="FunCoup" id="A0A067Q271">
    <property type="interactions" value="264"/>
</dbReference>
<keyword evidence="7" id="KW-1185">Reference proteome</keyword>
<proteinExistence type="inferred from homology"/>
<reference evidence="7" key="1">
    <citation type="journal article" date="2014" name="Proc. Natl. Acad. Sci. U.S.A.">
        <title>Extensive sampling of basidiomycete genomes demonstrates inadequacy of the white-rot/brown-rot paradigm for wood decay fungi.</title>
        <authorList>
            <person name="Riley R."/>
            <person name="Salamov A.A."/>
            <person name="Brown D.W."/>
            <person name="Nagy L.G."/>
            <person name="Floudas D."/>
            <person name="Held B.W."/>
            <person name="Levasseur A."/>
            <person name="Lombard V."/>
            <person name="Morin E."/>
            <person name="Otillar R."/>
            <person name="Lindquist E.A."/>
            <person name="Sun H."/>
            <person name="LaButti K.M."/>
            <person name="Schmutz J."/>
            <person name="Jabbour D."/>
            <person name="Luo H."/>
            <person name="Baker S.E."/>
            <person name="Pisabarro A.G."/>
            <person name="Walton J.D."/>
            <person name="Blanchette R.A."/>
            <person name="Henrissat B."/>
            <person name="Martin F."/>
            <person name="Cullen D."/>
            <person name="Hibbett D.S."/>
            <person name="Grigoriev I.V."/>
        </authorList>
    </citation>
    <scope>NUCLEOTIDE SEQUENCE [LARGE SCALE GENOMIC DNA]</scope>
    <source>
        <strain evidence="7">MUCL 33604</strain>
    </source>
</reference>
<gene>
    <name evidence="6" type="ORF">JAAARDRAFT_152067</name>
</gene>
<dbReference type="SUPFAM" id="SSF50978">
    <property type="entry name" value="WD40 repeat-like"/>
    <property type="match status" value="1"/>
</dbReference>
<feature type="compositionally biased region" description="Acidic residues" evidence="5">
    <location>
        <begin position="378"/>
        <end position="399"/>
    </location>
</feature>
<dbReference type="STRING" id="933084.A0A067Q271"/>
<evidence type="ECO:0000256" key="5">
    <source>
        <dbReference type="SAM" id="MobiDB-lite"/>
    </source>
</evidence>